<sequence>MSRAFVKEESGEAWTPPAQPGEYQVLYAGPGGHEKLREGDDLLELLRWVSERPNLELRDRTGLVLARSSSPHS</sequence>
<protein>
    <submittedName>
        <fullName evidence="2">Uncharacterized protein</fullName>
    </submittedName>
</protein>
<reference evidence="3" key="1">
    <citation type="journal article" date="2019" name="Int. J. Syst. Evol. Microbiol.">
        <title>The Global Catalogue of Microorganisms (GCM) 10K type strain sequencing project: providing services to taxonomists for standard genome sequencing and annotation.</title>
        <authorList>
            <consortium name="The Broad Institute Genomics Platform"/>
            <consortium name="The Broad Institute Genome Sequencing Center for Infectious Disease"/>
            <person name="Wu L."/>
            <person name="Ma J."/>
        </authorList>
    </citation>
    <scope>NUCLEOTIDE SEQUENCE [LARGE SCALE GENOMIC DNA]</scope>
    <source>
        <strain evidence="3">CGMCC 1.15772</strain>
    </source>
</reference>
<name>A0ABW1YC92_9DEIO</name>
<gene>
    <name evidence="2" type="ORF">ACFP81_07225</name>
</gene>
<feature type="compositionally biased region" description="Basic and acidic residues" evidence="1">
    <location>
        <begin position="1"/>
        <end position="10"/>
    </location>
</feature>
<dbReference type="RefSeq" id="WP_380082836.1">
    <property type="nucleotide sequence ID" value="NZ_JBHSWD010000001.1"/>
</dbReference>
<comment type="caution">
    <text evidence="2">The sequence shown here is derived from an EMBL/GenBank/DDBJ whole genome shotgun (WGS) entry which is preliminary data.</text>
</comment>
<evidence type="ECO:0000256" key="1">
    <source>
        <dbReference type="SAM" id="MobiDB-lite"/>
    </source>
</evidence>
<keyword evidence="3" id="KW-1185">Reference proteome</keyword>
<organism evidence="2 3">
    <name type="scientific">Deinococcus lacus</name>
    <dbReference type="NCBI Taxonomy" id="392561"/>
    <lineage>
        <taxon>Bacteria</taxon>
        <taxon>Thermotogati</taxon>
        <taxon>Deinococcota</taxon>
        <taxon>Deinococci</taxon>
        <taxon>Deinococcales</taxon>
        <taxon>Deinococcaceae</taxon>
        <taxon>Deinococcus</taxon>
    </lineage>
</organism>
<proteinExistence type="predicted"/>
<dbReference type="Proteomes" id="UP001596297">
    <property type="component" value="Unassembled WGS sequence"/>
</dbReference>
<feature type="region of interest" description="Disordered" evidence="1">
    <location>
        <begin position="1"/>
        <end position="21"/>
    </location>
</feature>
<evidence type="ECO:0000313" key="3">
    <source>
        <dbReference type="Proteomes" id="UP001596297"/>
    </source>
</evidence>
<evidence type="ECO:0000313" key="2">
    <source>
        <dbReference type="EMBL" id="MFC6591824.1"/>
    </source>
</evidence>
<dbReference type="EMBL" id="JBHSWD010000001">
    <property type="protein sequence ID" value="MFC6591824.1"/>
    <property type="molecule type" value="Genomic_DNA"/>
</dbReference>
<accession>A0ABW1YC92</accession>